<dbReference type="SUPFAM" id="SSF101801">
    <property type="entry name" value="Surface presentation of antigens (SPOA)"/>
    <property type="match status" value="1"/>
</dbReference>
<evidence type="ECO:0000256" key="5">
    <source>
        <dbReference type="ARBA" id="ARBA00022475"/>
    </source>
</evidence>
<keyword evidence="12" id="KW-1185">Reference proteome</keyword>
<protein>
    <recommendedName>
        <fullName evidence="4">Flagellar motor switch protein FliM</fullName>
    </recommendedName>
</protein>
<dbReference type="PIRSF" id="PIRSF002888">
    <property type="entry name" value="FliM"/>
    <property type="match status" value="1"/>
</dbReference>
<dbReference type="PANTHER" id="PTHR30034">
    <property type="entry name" value="FLAGELLAR MOTOR SWITCH PROTEIN FLIM"/>
    <property type="match status" value="1"/>
</dbReference>
<accession>A0ABP7K2H2</accession>
<reference evidence="12" key="1">
    <citation type="journal article" date="2019" name="Int. J. Syst. Evol. Microbiol.">
        <title>The Global Catalogue of Microorganisms (GCM) 10K type strain sequencing project: providing services to taxonomists for standard genome sequencing and annotation.</title>
        <authorList>
            <consortium name="The Broad Institute Genomics Platform"/>
            <consortium name="The Broad Institute Genome Sequencing Center for Infectious Disease"/>
            <person name="Wu L."/>
            <person name="Ma J."/>
        </authorList>
    </citation>
    <scope>NUCLEOTIDE SEQUENCE [LARGE SCALE GENOMIC DNA]</scope>
    <source>
        <strain evidence="12">JCM 17021</strain>
    </source>
</reference>
<dbReference type="SUPFAM" id="SSF103039">
    <property type="entry name" value="CheC-like"/>
    <property type="match status" value="1"/>
</dbReference>
<gene>
    <name evidence="11" type="primary">fliM</name>
    <name evidence="11" type="ORF">GCM10022381_04550</name>
</gene>
<dbReference type="Gene3D" id="2.30.330.10">
    <property type="entry name" value="SpoA-like"/>
    <property type="match status" value="1"/>
</dbReference>
<keyword evidence="11" id="KW-0282">Flagellum</keyword>
<evidence type="ECO:0000256" key="4">
    <source>
        <dbReference type="ARBA" id="ARBA00021898"/>
    </source>
</evidence>
<organism evidence="11 12">
    <name type="scientific">Leifsonia kafniensis</name>
    <dbReference type="NCBI Taxonomy" id="475957"/>
    <lineage>
        <taxon>Bacteria</taxon>
        <taxon>Bacillati</taxon>
        <taxon>Actinomycetota</taxon>
        <taxon>Actinomycetes</taxon>
        <taxon>Micrococcales</taxon>
        <taxon>Microbacteriaceae</taxon>
        <taxon>Leifsonia</taxon>
    </lineage>
</organism>
<keyword evidence="11" id="KW-0966">Cell projection</keyword>
<evidence type="ECO:0000256" key="7">
    <source>
        <dbReference type="ARBA" id="ARBA00022779"/>
    </source>
</evidence>
<comment type="similarity">
    <text evidence="3">Belongs to the FliM family.</text>
</comment>
<keyword evidence="11" id="KW-0969">Cilium</keyword>
<keyword evidence="8" id="KW-0472">Membrane</keyword>
<dbReference type="CDD" id="cd17908">
    <property type="entry name" value="FliM"/>
    <property type="match status" value="1"/>
</dbReference>
<keyword evidence="7" id="KW-0283">Flagellar rotation</keyword>
<evidence type="ECO:0000259" key="10">
    <source>
        <dbReference type="Pfam" id="PF01052"/>
    </source>
</evidence>
<evidence type="ECO:0000256" key="2">
    <source>
        <dbReference type="ARBA" id="ARBA00004202"/>
    </source>
</evidence>
<dbReference type="InterPro" id="IPR036429">
    <property type="entry name" value="SpoA-like_sf"/>
</dbReference>
<evidence type="ECO:0000256" key="8">
    <source>
        <dbReference type="ARBA" id="ARBA00023136"/>
    </source>
</evidence>
<feature type="domain" description="Flagellar motor switch protein FliN-like C-terminal" evidence="10">
    <location>
        <begin position="217"/>
        <end position="286"/>
    </location>
</feature>
<evidence type="ECO:0000256" key="3">
    <source>
        <dbReference type="ARBA" id="ARBA00011049"/>
    </source>
</evidence>
<evidence type="ECO:0000313" key="11">
    <source>
        <dbReference type="EMBL" id="GAA3863684.1"/>
    </source>
</evidence>
<sequence>MPSTAKAAEVYDFRRPTTLAREHSRVLELALETFARQWGTQLTAKVRVRSQVTFEYVLMHTYDEYAASLPSTTAMVLLAVEGQESKAVLQLPTTAALSWFSHMLGGTGAHSESERKFTQIEQSLLRKLMADAIDDLRYSFGPLLANDIVVDSIHHNSQFAQAAATSELMIVASFTVQVGERSAQTTLAIPADILLGQLGAANPVVALVDAAELLLTQVSHVPVEVSLQFPEKRVRPSDILALAVGDLISLGHAGHKPLDIAVDGHTLARAAVGATGARLACVITDIQEKN</sequence>
<evidence type="ECO:0000256" key="9">
    <source>
        <dbReference type="ARBA" id="ARBA00023143"/>
    </source>
</evidence>
<dbReference type="Pfam" id="PF02154">
    <property type="entry name" value="FliM"/>
    <property type="match status" value="1"/>
</dbReference>
<dbReference type="InterPro" id="IPR001543">
    <property type="entry name" value="FliN-like_C"/>
</dbReference>
<dbReference type="InterPro" id="IPR028976">
    <property type="entry name" value="CheC-like_sf"/>
</dbReference>
<evidence type="ECO:0000256" key="6">
    <source>
        <dbReference type="ARBA" id="ARBA00022500"/>
    </source>
</evidence>
<comment type="subcellular location">
    <subcellularLocation>
        <location evidence="1">Bacterial flagellum basal body</location>
    </subcellularLocation>
    <subcellularLocation>
        <location evidence="2">Cell membrane</location>
        <topology evidence="2">Peripheral membrane protein</topology>
    </subcellularLocation>
</comment>
<dbReference type="EMBL" id="BAABCN010000002">
    <property type="protein sequence ID" value="GAA3863684.1"/>
    <property type="molecule type" value="Genomic_DNA"/>
</dbReference>
<proteinExistence type="inferred from homology"/>
<keyword evidence="6" id="KW-0145">Chemotaxis</keyword>
<name>A0ABP7K2H2_9MICO</name>
<dbReference type="PANTHER" id="PTHR30034:SF6">
    <property type="entry name" value="YOP PROTEINS TRANSLOCATION PROTEIN Q"/>
    <property type="match status" value="1"/>
</dbReference>
<evidence type="ECO:0000313" key="12">
    <source>
        <dbReference type="Proteomes" id="UP001501803"/>
    </source>
</evidence>
<keyword evidence="9" id="KW-0975">Bacterial flagellum</keyword>
<comment type="caution">
    <text evidence="11">The sequence shown here is derived from an EMBL/GenBank/DDBJ whole genome shotgun (WGS) entry which is preliminary data.</text>
</comment>
<dbReference type="Proteomes" id="UP001501803">
    <property type="component" value="Unassembled WGS sequence"/>
</dbReference>
<dbReference type="InterPro" id="IPR001689">
    <property type="entry name" value="Flag_FliM"/>
</dbReference>
<dbReference type="Gene3D" id="3.40.1550.10">
    <property type="entry name" value="CheC-like"/>
    <property type="match status" value="1"/>
</dbReference>
<keyword evidence="5" id="KW-1003">Cell membrane</keyword>
<dbReference type="Pfam" id="PF01052">
    <property type="entry name" value="FliMN_C"/>
    <property type="match status" value="1"/>
</dbReference>
<evidence type="ECO:0000256" key="1">
    <source>
        <dbReference type="ARBA" id="ARBA00004117"/>
    </source>
</evidence>